<evidence type="ECO:0000256" key="3">
    <source>
        <dbReference type="ARBA" id="ARBA00022630"/>
    </source>
</evidence>
<dbReference type="AlphaFoldDB" id="A0ABD6ERE2"/>
<evidence type="ECO:0000256" key="5">
    <source>
        <dbReference type="ARBA" id="ARBA00022827"/>
    </source>
</evidence>
<evidence type="ECO:0000256" key="1">
    <source>
        <dbReference type="ARBA" id="ARBA00001917"/>
    </source>
</evidence>
<dbReference type="InterPro" id="IPR029039">
    <property type="entry name" value="Flavoprotein-like_sf"/>
</dbReference>
<dbReference type="InterPro" id="IPR003097">
    <property type="entry name" value="CysJ-like_FAD-binding"/>
</dbReference>
<organism evidence="9 10">
    <name type="scientific">Gnathostoma spinigerum</name>
    <dbReference type="NCBI Taxonomy" id="75299"/>
    <lineage>
        <taxon>Eukaryota</taxon>
        <taxon>Metazoa</taxon>
        <taxon>Ecdysozoa</taxon>
        <taxon>Nematoda</taxon>
        <taxon>Chromadorea</taxon>
        <taxon>Rhabditida</taxon>
        <taxon>Spirurina</taxon>
        <taxon>Gnathostomatomorpha</taxon>
        <taxon>Gnathostomatoidea</taxon>
        <taxon>Gnathostomatidae</taxon>
        <taxon>Gnathostoma</taxon>
    </lineage>
</organism>
<gene>
    <name evidence="9" type="ORF">AB6A40_006558</name>
</gene>
<keyword evidence="7" id="KW-0560">Oxidoreductase</keyword>
<dbReference type="PANTHER" id="PTHR19384">
    <property type="entry name" value="NITRIC OXIDE SYNTHASE-RELATED"/>
    <property type="match status" value="1"/>
</dbReference>
<name>A0ABD6ERE2_9BILA</name>
<dbReference type="SUPFAM" id="SSF63380">
    <property type="entry name" value="Riboflavin synthase domain-like"/>
    <property type="match status" value="1"/>
</dbReference>
<dbReference type="EMBL" id="JBGFUD010004719">
    <property type="protein sequence ID" value="MFH4979849.1"/>
    <property type="molecule type" value="Genomic_DNA"/>
</dbReference>
<dbReference type="Pfam" id="PF00667">
    <property type="entry name" value="FAD_binding_1"/>
    <property type="match status" value="1"/>
</dbReference>
<reference evidence="9 10" key="1">
    <citation type="submission" date="2024-08" db="EMBL/GenBank/DDBJ databases">
        <title>Gnathostoma spinigerum genome.</title>
        <authorList>
            <person name="Gonzalez-Bertolin B."/>
            <person name="Monzon S."/>
            <person name="Zaballos A."/>
            <person name="Jimenez P."/>
            <person name="Dekumyoy P."/>
            <person name="Varona S."/>
            <person name="Cuesta I."/>
            <person name="Sumanam S."/>
            <person name="Adisakwattana P."/>
            <person name="Gasser R.B."/>
            <person name="Hernandez-Gonzalez A."/>
            <person name="Young N.D."/>
            <person name="Perteguer M.J."/>
        </authorList>
    </citation>
    <scope>NUCLEOTIDE SEQUENCE [LARGE SCALE GENOMIC DNA]</scope>
    <source>
        <strain evidence="9">AL3</strain>
        <tissue evidence="9">Liver</tissue>
    </source>
</reference>
<dbReference type="InterPro" id="IPR017938">
    <property type="entry name" value="Riboflavin_synthase-like_b-brl"/>
</dbReference>
<sequence>MDCLLITYLSETGTAEDVAQTLWMEAKLRNVPCRVTSFEDYEVEKLATEKCAVFIVATSGQGEIPTGSRSNWKQLCRKSIPHDFLSVLKFAVLALGDSSYQKFNFAGKKVFRRLCQLGALPLFDIGLADDQHELGIDAVLIPFRERLFEVFAKERLFQNLQLEIDDKQLLPPRFMMTYEREVGNCRISTRAENAELQFERNSYEKVRVVENRRLTASDHFQDTRLLSLSPLEGQKRISYEPGDVLMLQPCNLSETVDLAVESLAYPSKLLDSPFTLIASDSNITLPPKWLVPSPTTLRYCLNRFFDLQGIPRRSFFKKLACISDDRMEKEKLEELSSTAGLVLLFL</sequence>
<evidence type="ECO:0000256" key="7">
    <source>
        <dbReference type="ARBA" id="ARBA00023002"/>
    </source>
</evidence>
<dbReference type="PRINTS" id="PR00369">
    <property type="entry name" value="FLAVODOXIN"/>
</dbReference>
<dbReference type="SUPFAM" id="SSF52218">
    <property type="entry name" value="Flavoproteins"/>
    <property type="match status" value="1"/>
</dbReference>
<evidence type="ECO:0000313" key="9">
    <source>
        <dbReference type="EMBL" id="MFH4979849.1"/>
    </source>
</evidence>
<dbReference type="Proteomes" id="UP001608902">
    <property type="component" value="Unassembled WGS sequence"/>
</dbReference>
<evidence type="ECO:0000256" key="4">
    <source>
        <dbReference type="ARBA" id="ARBA00022643"/>
    </source>
</evidence>
<keyword evidence="4" id="KW-0288">FMN</keyword>
<keyword evidence="5" id="KW-0274">FAD</keyword>
<evidence type="ECO:0000256" key="6">
    <source>
        <dbReference type="ARBA" id="ARBA00022857"/>
    </source>
</evidence>
<dbReference type="InterPro" id="IPR001094">
    <property type="entry name" value="Flavdoxin-like"/>
</dbReference>
<accession>A0ABD6ERE2</accession>
<dbReference type="Gene3D" id="3.40.50.360">
    <property type="match status" value="1"/>
</dbReference>
<evidence type="ECO:0000313" key="10">
    <source>
        <dbReference type="Proteomes" id="UP001608902"/>
    </source>
</evidence>
<dbReference type="InterPro" id="IPR023173">
    <property type="entry name" value="NADPH_Cyt_P450_Rdtase_alpha"/>
</dbReference>
<comment type="caution">
    <text evidence="9">The sequence shown here is derived from an EMBL/GenBank/DDBJ whole genome shotgun (WGS) entry which is preliminary data.</text>
</comment>
<keyword evidence="6" id="KW-0521">NADP</keyword>
<protein>
    <recommendedName>
        <fullName evidence="8">Flavodoxin-like domain-containing protein</fullName>
    </recommendedName>
</protein>
<evidence type="ECO:0000256" key="2">
    <source>
        <dbReference type="ARBA" id="ARBA00001974"/>
    </source>
</evidence>
<keyword evidence="10" id="KW-1185">Reference proteome</keyword>
<comment type="cofactor">
    <cofactor evidence="2">
        <name>FAD</name>
        <dbReference type="ChEBI" id="CHEBI:57692"/>
    </cofactor>
</comment>
<dbReference type="PANTHER" id="PTHR19384:SF10">
    <property type="entry name" value="NADPH-DEPENDENT DIFLAVIN OXIDOREDUCTASE 1"/>
    <property type="match status" value="1"/>
</dbReference>
<feature type="domain" description="Flavodoxin-like" evidence="8">
    <location>
        <begin position="4"/>
        <end position="148"/>
    </location>
</feature>
<proteinExistence type="predicted"/>
<dbReference type="GO" id="GO:0016491">
    <property type="term" value="F:oxidoreductase activity"/>
    <property type="evidence" value="ECO:0007669"/>
    <property type="project" value="UniProtKB-KW"/>
</dbReference>
<evidence type="ECO:0000259" key="8">
    <source>
        <dbReference type="PROSITE" id="PS50902"/>
    </source>
</evidence>
<dbReference type="Gene3D" id="1.20.990.10">
    <property type="entry name" value="NADPH-cytochrome p450 Reductase, Chain A, domain 3"/>
    <property type="match status" value="1"/>
</dbReference>
<keyword evidence="3" id="KW-0285">Flavoprotein</keyword>
<dbReference type="PROSITE" id="PS50902">
    <property type="entry name" value="FLAVODOXIN_LIKE"/>
    <property type="match status" value="1"/>
</dbReference>
<comment type="cofactor">
    <cofactor evidence="1">
        <name>FMN</name>
        <dbReference type="ChEBI" id="CHEBI:58210"/>
    </cofactor>
</comment>
<dbReference type="Pfam" id="PF00258">
    <property type="entry name" value="Flavodoxin_1"/>
    <property type="match status" value="1"/>
</dbReference>
<dbReference type="InterPro" id="IPR008254">
    <property type="entry name" value="Flavodoxin/NO_synth"/>
</dbReference>